<evidence type="ECO:0000313" key="2">
    <source>
        <dbReference type="EMBL" id="OWM91657.1"/>
    </source>
</evidence>
<comment type="caution">
    <text evidence="2">The sequence shown here is derived from an EMBL/GenBank/DDBJ whole genome shotgun (WGS) entry which is preliminary data.</text>
</comment>
<evidence type="ECO:0000313" key="5">
    <source>
        <dbReference type="Proteomes" id="UP000233551"/>
    </source>
</evidence>
<feature type="compositionally biased region" description="Basic and acidic residues" evidence="1">
    <location>
        <begin position="78"/>
        <end position="89"/>
    </location>
</feature>
<name>A0A218Y2W4_PUNGR</name>
<evidence type="ECO:0000256" key="1">
    <source>
        <dbReference type="SAM" id="MobiDB-lite"/>
    </source>
</evidence>
<evidence type="ECO:0000313" key="4">
    <source>
        <dbReference type="Proteomes" id="UP000197138"/>
    </source>
</evidence>
<reference evidence="3 5" key="3">
    <citation type="submission" date="2017-11" db="EMBL/GenBank/DDBJ databases">
        <title>De-novo sequencing of pomegranate (Punica granatum L.) genome.</title>
        <authorList>
            <person name="Akparov Z."/>
            <person name="Amiraslanov A."/>
            <person name="Hajiyeva S."/>
            <person name="Abbasov M."/>
            <person name="Kaur K."/>
            <person name="Hamwieh A."/>
            <person name="Solovyev V."/>
            <person name="Salamov A."/>
            <person name="Braich B."/>
            <person name="Kosarev P."/>
            <person name="Mahmoud A."/>
            <person name="Hajiyev E."/>
            <person name="Babayeva S."/>
            <person name="Izzatullayeva V."/>
            <person name="Mammadov A."/>
            <person name="Mammadov A."/>
            <person name="Sharifova S."/>
            <person name="Ojaghi J."/>
            <person name="Eynullazada K."/>
            <person name="Bayramov B."/>
            <person name="Abdulazimova A."/>
            <person name="Shahmuradov I."/>
        </authorList>
    </citation>
    <scope>NUCLEOTIDE SEQUENCE [LARGE SCALE GENOMIC DNA]</scope>
    <source>
        <strain evidence="3">AG2017</strain>
        <strain evidence="5">cv. AG2017</strain>
        <tissue evidence="3">Leaf</tissue>
    </source>
</reference>
<reference evidence="4" key="1">
    <citation type="journal article" date="2017" name="Plant J.">
        <title>The pomegranate (Punica granatum L.) genome and the genomics of punicalagin biosynthesis.</title>
        <authorList>
            <person name="Qin G."/>
            <person name="Xu C."/>
            <person name="Ming R."/>
            <person name="Tang H."/>
            <person name="Guyot R."/>
            <person name="Kramer E.M."/>
            <person name="Hu Y."/>
            <person name="Yi X."/>
            <person name="Qi Y."/>
            <person name="Xu X."/>
            <person name="Gao Z."/>
            <person name="Pan H."/>
            <person name="Jian J."/>
            <person name="Tian Y."/>
            <person name="Yue Z."/>
            <person name="Xu Y."/>
        </authorList>
    </citation>
    <scope>NUCLEOTIDE SEQUENCE [LARGE SCALE GENOMIC DNA]</scope>
    <source>
        <strain evidence="4">cv. Dabenzi</strain>
    </source>
</reference>
<proteinExistence type="predicted"/>
<reference evidence="2" key="2">
    <citation type="submission" date="2017-06" db="EMBL/GenBank/DDBJ databases">
        <title>The pomegranate genome and the genomics of punicalagin biosynthesis.</title>
        <authorList>
            <person name="Xu C."/>
        </authorList>
    </citation>
    <scope>NUCLEOTIDE SEQUENCE [LARGE SCALE GENOMIC DNA]</scope>
    <source>
        <tissue evidence="2">Fresh leaf</tissue>
    </source>
</reference>
<accession>A0A218Y2W4</accession>
<feature type="region of interest" description="Disordered" evidence="1">
    <location>
        <begin position="77"/>
        <end position="99"/>
    </location>
</feature>
<evidence type="ECO:0000313" key="3">
    <source>
        <dbReference type="EMBL" id="PKI57708.1"/>
    </source>
</evidence>
<dbReference type="EMBL" id="PGOL01001493">
    <property type="protein sequence ID" value="PKI57708.1"/>
    <property type="molecule type" value="Genomic_DNA"/>
</dbReference>
<dbReference type="Proteomes" id="UP000197138">
    <property type="component" value="Unassembled WGS sequence"/>
</dbReference>
<sequence length="99" mass="10653">MTLFLDYGRRRAQTPLVTWVGGGGGRGRVVGIKERGGEERACKPETQLRSGAGLEVEVKADDVVGSGEAWAEVNRVGRHCDRAQRKDPDVGGSLESESE</sequence>
<dbReference type="EMBL" id="MTKT01000017">
    <property type="protein sequence ID" value="OWM91657.1"/>
    <property type="molecule type" value="Genomic_DNA"/>
</dbReference>
<keyword evidence="5" id="KW-1185">Reference proteome</keyword>
<organism evidence="2 4">
    <name type="scientific">Punica granatum</name>
    <name type="common">Pomegranate</name>
    <dbReference type="NCBI Taxonomy" id="22663"/>
    <lineage>
        <taxon>Eukaryota</taxon>
        <taxon>Viridiplantae</taxon>
        <taxon>Streptophyta</taxon>
        <taxon>Embryophyta</taxon>
        <taxon>Tracheophyta</taxon>
        <taxon>Spermatophyta</taxon>
        <taxon>Magnoliopsida</taxon>
        <taxon>eudicotyledons</taxon>
        <taxon>Gunneridae</taxon>
        <taxon>Pentapetalae</taxon>
        <taxon>rosids</taxon>
        <taxon>malvids</taxon>
        <taxon>Myrtales</taxon>
        <taxon>Lythraceae</taxon>
        <taxon>Punica</taxon>
    </lineage>
</organism>
<gene>
    <name evidence="2" type="ORF">CDL15_Pgr022205</name>
    <name evidence="3" type="ORF">CRG98_021898</name>
</gene>
<dbReference type="Proteomes" id="UP000233551">
    <property type="component" value="Unassembled WGS sequence"/>
</dbReference>
<dbReference type="AlphaFoldDB" id="A0A218Y2W4"/>
<protein>
    <submittedName>
        <fullName evidence="2">Uncharacterized protein</fullName>
    </submittedName>
</protein>